<dbReference type="EMBL" id="JABBNB010000001">
    <property type="protein sequence ID" value="NMN99876.1"/>
    <property type="molecule type" value="Genomic_DNA"/>
</dbReference>
<protein>
    <submittedName>
        <fullName evidence="1">Winged helix-turn-helix domain-containing protein</fullName>
    </submittedName>
</protein>
<dbReference type="PANTHER" id="PTHR30528">
    <property type="entry name" value="CYTOPLASMIC PROTEIN"/>
    <property type="match status" value="1"/>
</dbReference>
<evidence type="ECO:0000313" key="1">
    <source>
        <dbReference type="EMBL" id="NMN99876.1"/>
    </source>
</evidence>
<accession>A0A848KPL8</accession>
<keyword evidence="2" id="KW-1185">Reference proteome</keyword>
<sequence>MVARPRDLSASQARRIALAAQGFGGAGSPSTPTRTDLKRVVRHTRLLQMDSVNILARAHYMPMYSRVGPYDTTILQRAAWNSSARPPRLLVEYWAHEAALIPVEDWPLFGWRMNEFRDGRYRYTRDVMRRNKSQANDVVAVITERGATTPREIEEVLGIERSAHQRGSWWNRGEVKHLCEALFAAGVLSAIRNDHFVRHYDLADRVVGDAVGVAVDRRDAHRELVSRAASAHGIATIADLADYYRLKAADVRSVVGDLIDSGEITAVAVHGWADPAYLHRDAKIPRAVDRAALLSPFDPLIFFRPRTERLFDFHYRIEIYVPEHKRVHGYYVLPFLMGESVVARVDLKADRKGAVLQVLSSHLEPGFDAGDVTEALAAELSRMARWRGLGVVDVHRKGDLAAPLRRAVANLQDVAVG</sequence>
<dbReference type="AlphaFoldDB" id="A0A848KPL8"/>
<evidence type="ECO:0000313" key="2">
    <source>
        <dbReference type="Proteomes" id="UP000550729"/>
    </source>
</evidence>
<dbReference type="Proteomes" id="UP000550729">
    <property type="component" value="Unassembled WGS sequence"/>
</dbReference>
<proteinExistence type="predicted"/>
<dbReference type="PANTHER" id="PTHR30528:SF0">
    <property type="entry name" value="CYTOPLASMIC PROTEIN"/>
    <property type="match status" value="1"/>
</dbReference>
<name>A0A848KPL8_9ACTN</name>
<gene>
    <name evidence="1" type="ORF">HH308_01445</name>
</gene>
<dbReference type="RefSeq" id="WP_170192574.1">
    <property type="nucleotide sequence ID" value="NZ_JABBNB010000001.1"/>
</dbReference>
<dbReference type="InterPro" id="IPR009351">
    <property type="entry name" value="AlkZ-like"/>
</dbReference>
<reference evidence="1 2" key="1">
    <citation type="submission" date="2020-04" db="EMBL/GenBank/DDBJ databases">
        <title>Gordonia sp. nov. TBRC 11910.</title>
        <authorList>
            <person name="Suriyachadkun C."/>
        </authorList>
    </citation>
    <scope>NUCLEOTIDE SEQUENCE [LARGE SCALE GENOMIC DNA]</scope>
    <source>
        <strain evidence="1 2">TBRC 11910</strain>
    </source>
</reference>
<organism evidence="1 2">
    <name type="scientific">Gordonia asplenii</name>
    <dbReference type="NCBI Taxonomy" id="2725283"/>
    <lineage>
        <taxon>Bacteria</taxon>
        <taxon>Bacillati</taxon>
        <taxon>Actinomycetota</taxon>
        <taxon>Actinomycetes</taxon>
        <taxon>Mycobacteriales</taxon>
        <taxon>Gordoniaceae</taxon>
        <taxon>Gordonia</taxon>
    </lineage>
</organism>
<comment type="caution">
    <text evidence="1">The sequence shown here is derived from an EMBL/GenBank/DDBJ whole genome shotgun (WGS) entry which is preliminary data.</text>
</comment>
<dbReference type="Pfam" id="PF06224">
    <property type="entry name" value="AlkZ-like"/>
    <property type="match status" value="1"/>
</dbReference>